<proteinExistence type="predicted"/>
<dbReference type="PANTHER" id="PTHR42957:SF1">
    <property type="entry name" value="HELICASE MJ1565-RELATED"/>
    <property type="match status" value="1"/>
</dbReference>
<evidence type="ECO:0000256" key="1">
    <source>
        <dbReference type="SAM" id="MobiDB-lite"/>
    </source>
</evidence>
<dbReference type="InterPro" id="IPR027417">
    <property type="entry name" value="P-loop_NTPase"/>
</dbReference>
<feature type="compositionally biased region" description="Basic and acidic residues" evidence="1">
    <location>
        <begin position="590"/>
        <end position="604"/>
    </location>
</feature>
<dbReference type="Proteomes" id="UP000193083">
    <property type="component" value="Unassembled WGS sequence"/>
</dbReference>
<organism evidence="3 4">
    <name type="scientific">Mesorhizobium australicum</name>
    <dbReference type="NCBI Taxonomy" id="536018"/>
    <lineage>
        <taxon>Bacteria</taxon>
        <taxon>Pseudomonadati</taxon>
        <taxon>Pseudomonadota</taxon>
        <taxon>Alphaproteobacteria</taxon>
        <taxon>Hyphomicrobiales</taxon>
        <taxon>Phyllobacteriaceae</taxon>
        <taxon>Mesorhizobium</taxon>
    </lineage>
</organism>
<reference evidence="4" key="1">
    <citation type="submission" date="2017-04" db="EMBL/GenBank/DDBJ databases">
        <authorList>
            <person name="Varghese N."/>
            <person name="Submissions S."/>
        </authorList>
    </citation>
    <scope>NUCLEOTIDE SEQUENCE [LARGE SCALE GENOMIC DNA]</scope>
    <source>
        <strain evidence="4">B5P</strain>
    </source>
</reference>
<evidence type="ECO:0000259" key="2">
    <source>
        <dbReference type="Pfam" id="PF01935"/>
    </source>
</evidence>
<protein>
    <recommendedName>
        <fullName evidence="2">Helicase HerA central domain-containing protein</fullName>
    </recommendedName>
</protein>
<dbReference type="Pfam" id="PF01935">
    <property type="entry name" value="DUF87"/>
    <property type="match status" value="1"/>
</dbReference>
<accession>A0A1X7P5U7</accession>
<keyword evidence="4" id="KW-1185">Reference proteome</keyword>
<name>A0A1X7P5U7_9HYPH</name>
<gene>
    <name evidence="3" type="ORF">SAMN02982922_3355</name>
</gene>
<dbReference type="Gene3D" id="3.40.50.300">
    <property type="entry name" value="P-loop containing nucleotide triphosphate hydrolases"/>
    <property type="match status" value="2"/>
</dbReference>
<evidence type="ECO:0000313" key="3">
    <source>
        <dbReference type="EMBL" id="SMH46285.1"/>
    </source>
</evidence>
<sequence length="604" mass="66394">MFKEHEGDLTERNAPPVRDAAQEAARILGHVIQCDGAHATIATTAAGNKSQEAGQWSVGKFISISLPNTRTVGLVHDVHVDGPWHEEADNRMLVHVDLIGEVRDGQDGARPVFDRGIAKYPHIGAIAHRIRQRDLAAIYEIGGDDAVPVGNLSQDESVSANVAMGRTLNRHFAVVGSTGVGKSSAVSLLLHKAIEARPNLRVLILDPHNEFASAFPDVSITLDSETLDLPFWMFRLEELVEVLYLGRDPIVEEVELLRDLIPAAKQENRGAGNVSLRRSSEPGGITADTPVPYRMADLMRILDDRMGMLDSKDLRPIYRALRQRLDAGMRDPRFRFMFGSRIIEDNITAAIGRIFRIPAQGKPVTCFQMAGMPSEVVNAVCSVLARLAFDLTLWGDGKIELLLLCEEAHRYMPVDPRMGFAPTRHALARIAKEGRKYGCYLGIVTQRPGELDPTIFSQCSTVFAMRLPNEQDQAIIRSAISDASASALAFLSSMGQRECIAFGDGVAATMRMKFEVLDRRYIPGSAVRDHTEDAVVQDIDLNTIVERMRSGGRDSISDEVWSNASVPGAPAAGGPEQRPSLARLSPYVDEPIRQERRPDGRLFG</sequence>
<dbReference type="OrthoDB" id="9806951at2"/>
<dbReference type="InterPro" id="IPR008571">
    <property type="entry name" value="HerA-like"/>
</dbReference>
<feature type="domain" description="Helicase HerA central" evidence="2">
    <location>
        <begin position="148"/>
        <end position="387"/>
    </location>
</feature>
<feature type="region of interest" description="Disordered" evidence="1">
    <location>
        <begin position="554"/>
        <end position="604"/>
    </location>
</feature>
<dbReference type="AlphaFoldDB" id="A0A1X7P5U7"/>
<evidence type="ECO:0000313" key="4">
    <source>
        <dbReference type="Proteomes" id="UP000193083"/>
    </source>
</evidence>
<dbReference type="InterPro" id="IPR002789">
    <property type="entry name" value="HerA_central"/>
</dbReference>
<dbReference type="EMBL" id="FXBL01000004">
    <property type="protein sequence ID" value="SMH46285.1"/>
    <property type="molecule type" value="Genomic_DNA"/>
</dbReference>
<dbReference type="RefSeq" id="WP_085465189.1">
    <property type="nucleotide sequence ID" value="NZ_FXBL01000004.1"/>
</dbReference>
<dbReference type="PANTHER" id="PTHR42957">
    <property type="entry name" value="HELICASE MJ1565-RELATED"/>
    <property type="match status" value="1"/>
</dbReference>
<dbReference type="SUPFAM" id="SSF52540">
    <property type="entry name" value="P-loop containing nucleoside triphosphate hydrolases"/>
    <property type="match status" value="1"/>
</dbReference>